<proteinExistence type="predicted"/>
<protein>
    <submittedName>
        <fullName evidence="3">SpoIIE family protein phosphatase</fullName>
    </submittedName>
</protein>
<dbReference type="PANTHER" id="PTHR43102">
    <property type="entry name" value="SLR1143 PROTEIN"/>
    <property type="match status" value="1"/>
</dbReference>
<evidence type="ECO:0000259" key="1">
    <source>
        <dbReference type="SMART" id="SM00065"/>
    </source>
</evidence>
<dbReference type="InterPro" id="IPR003018">
    <property type="entry name" value="GAF"/>
</dbReference>
<dbReference type="Proteomes" id="UP000325182">
    <property type="component" value="Unassembled WGS sequence"/>
</dbReference>
<name>A0A5D4MBP1_9BACI</name>
<dbReference type="EMBL" id="VTEG01000008">
    <property type="protein sequence ID" value="TYR98847.1"/>
    <property type="molecule type" value="Genomic_DNA"/>
</dbReference>
<dbReference type="Pfam" id="PF01590">
    <property type="entry name" value="GAF"/>
    <property type="match status" value="1"/>
</dbReference>
<dbReference type="InterPro" id="IPR001932">
    <property type="entry name" value="PPM-type_phosphatase-like_dom"/>
</dbReference>
<evidence type="ECO:0000313" key="3">
    <source>
        <dbReference type="EMBL" id="TYR98847.1"/>
    </source>
</evidence>
<evidence type="ECO:0000313" key="4">
    <source>
        <dbReference type="Proteomes" id="UP000325182"/>
    </source>
</evidence>
<feature type="domain" description="PPM-type phosphatase" evidence="2">
    <location>
        <begin position="226"/>
        <end position="427"/>
    </location>
</feature>
<organism evidence="3 4">
    <name type="scientific">Rossellomorea vietnamensis</name>
    <dbReference type="NCBI Taxonomy" id="218284"/>
    <lineage>
        <taxon>Bacteria</taxon>
        <taxon>Bacillati</taxon>
        <taxon>Bacillota</taxon>
        <taxon>Bacilli</taxon>
        <taxon>Bacillales</taxon>
        <taxon>Bacillaceae</taxon>
        <taxon>Rossellomorea</taxon>
    </lineage>
</organism>
<comment type="caution">
    <text evidence="3">The sequence shown here is derived from an EMBL/GenBank/DDBJ whole genome shotgun (WGS) entry which is preliminary data.</text>
</comment>
<dbReference type="SMART" id="SM00331">
    <property type="entry name" value="PP2C_SIG"/>
    <property type="match status" value="1"/>
</dbReference>
<dbReference type="PANTHER" id="PTHR43102:SF2">
    <property type="entry name" value="GAF DOMAIN-CONTAINING PROTEIN"/>
    <property type="match status" value="1"/>
</dbReference>
<dbReference type="SMART" id="SM00065">
    <property type="entry name" value="GAF"/>
    <property type="match status" value="1"/>
</dbReference>
<evidence type="ECO:0000259" key="2">
    <source>
        <dbReference type="SMART" id="SM00331"/>
    </source>
</evidence>
<dbReference type="Gene3D" id="3.60.40.10">
    <property type="entry name" value="PPM-type phosphatase domain"/>
    <property type="match status" value="1"/>
</dbReference>
<accession>A0A5D4MBP1</accession>
<gene>
    <name evidence="3" type="ORF">FZC84_12530</name>
</gene>
<dbReference type="Gene3D" id="3.30.450.40">
    <property type="match status" value="1"/>
</dbReference>
<dbReference type="InterPro" id="IPR029016">
    <property type="entry name" value="GAF-like_dom_sf"/>
</dbReference>
<feature type="domain" description="GAF" evidence="1">
    <location>
        <begin position="58"/>
        <end position="199"/>
    </location>
</feature>
<dbReference type="SUPFAM" id="SSF55781">
    <property type="entry name" value="GAF domain-like"/>
    <property type="match status" value="1"/>
</dbReference>
<dbReference type="InterPro" id="IPR036457">
    <property type="entry name" value="PPM-type-like_dom_sf"/>
</dbReference>
<reference evidence="3 4" key="1">
    <citation type="submission" date="2019-08" db="EMBL/GenBank/DDBJ databases">
        <title>Bacillus genomes from the desert of Cuatro Cienegas, Coahuila.</title>
        <authorList>
            <person name="Olmedo-Alvarez G."/>
        </authorList>
    </citation>
    <scope>NUCLEOTIDE SEQUENCE [LARGE SCALE GENOMIC DNA]</scope>
    <source>
        <strain evidence="3 4">CH128b_4D</strain>
    </source>
</reference>
<sequence length="428" mass="48918">MVKRIITLSACIPEIGKLVNLGGKMKIQTDKGCIVMSSLENENKRLTELHSLSILDTKPEENFDRITRHVARIFDVPICLISLISEDRQWFKSCVGTTLNETEREAAFCQYVVAEQRTVVVEDTLEDPRFCQNRLVSEMGIRFYAGARLLTKEGNILGTLCIIDTKPRELSSKELVILEELASWVISEIELRQEMNKRQEQREAIEKQIEWAGRLQAQLLPVDFESQHALFKSLYIPSEVVSGDFYHYKWVGKDKLFGYIVDVMGHGIPTALQTSAIRVLFSQALETENSLGDLMSKVNEFGLLFMPEKIYFTSFGFMFDFTKQTLKYSSAGINHFYHKVSGSAPVHHKVPGAMMGMFPDLSYKERQLTFKKGDVFIFCTDGFSDVVQERPVWDGNESNLIQLFRASQNTFHQLSVKDDTTALFIEIR</sequence>
<dbReference type="AlphaFoldDB" id="A0A5D4MBP1"/>
<dbReference type="Pfam" id="PF07228">
    <property type="entry name" value="SpoIIE"/>
    <property type="match status" value="1"/>
</dbReference>